<sequence>MKKTALILVVLLAAHWAWAQSGPQYRRYNIMNKNLVSTVFTNGGVIGHPVGKGPRGAWLNDNDGYLGDVSPFVGCEIPYRVSADSIFYFHSVTYCLADHRPNRQDGIDYGVFWGFEPKAGYFNESKEGPAVALYTDPTTWPQQWPDRLNDVNDPGWKGQWNGYFGKGLSNATEETYFAMDDNEDKEFNEPEYNIWNVAFHPDSTNEARNGMGLEMKVRGLQWKQFLAQDCIFWLYEITNEGTTNYEKAIFGMLVGTYVGVTGANDSPQE</sequence>
<feature type="signal peptide" evidence="1">
    <location>
        <begin position="1"/>
        <end position="19"/>
    </location>
</feature>
<protein>
    <submittedName>
        <fullName evidence="2">Uncharacterized protein</fullName>
    </submittedName>
</protein>
<evidence type="ECO:0000256" key="1">
    <source>
        <dbReference type="SAM" id="SignalP"/>
    </source>
</evidence>
<dbReference type="EMBL" id="DROD01000186">
    <property type="protein sequence ID" value="HHJ52070.1"/>
    <property type="molecule type" value="Genomic_DNA"/>
</dbReference>
<feature type="non-terminal residue" evidence="2">
    <location>
        <position position="269"/>
    </location>
</feature>
<gene>
    <name evidence="2" type="ORF">ENJ89_02640</name>
</gene>
<proteinExistence type="predicted"/>
<reference evidence="2" key="1">
    <citation type="journal article" date="2020" name="mSystems">
        <title>Genome- and Community-Level Interaction Insights into Carbon Utilization and Element Cycling Functions of Hydrothermarchaeota in Hydrothermal Sediment.</title>
        <authorList>
            <person name="Zhou Z."/>
            <person name="Liu Y."/>
            <person name="Xu W."/>
            <person name="Pan J."/>
            <person name="Luo Z.H."/>
            <person name="Li M."/>
        </authorList>
    </citation>
    <scope>NUCLEOTIDE SEQUENCE [LARGE SCALE GENOMIC DNA]</scope>
    <source>
        <strain evidence="2">HyVt-527</strain>
    </source>
</reference>
<name>A0A7V5PNX5_CALAY</name>
<dbReference type="AlphaFoldDB" id="A0A7V5PNX5"/>
<keyword evidence="1" id="KW-0732">Signal</keyword>
<evidence type="ECO:0000313" key="2">
    <source>
        <dbReference type="EMBL" id="HHJ52070.1"/>
    </source>
</evidence>
<organism evidence="2">
    <name type="scientific">Caldithrix abyssi</name>
    <dbReference type="NCBI Taxonomy" id="187145"/>
    <lineage>
        <taxon>Bacteria</taxon>
        <taxon>Pseudomonadati</taxon>
        <taxon>Calditrichota</taxon>
        <taxon>Calditrichia</taxon>
        <taxon>Calditrichales</taxon>
        <taxon>Calditrichaceae</taxon>
        <taxon>Caldithrix</taxon>
    </lineage>
</organism>
<dbReference type="Proteomes" id="UP000886124">
    <property type="component" value="Unassembled WGS sequence"/>
</dbReference>
<accession>A0A7V5PNX5</accession>
<comment type="caution">
    <text evidence="2">The sequence shown here is derived from an EMBL/GenBank/DDBJ whole genome shotgun (WGS) entry which is preliminary data.</text>
</comment>
<feature type="chain" id="PRO_5031463207" evidence="1">
    <location>
        <begin position="20"/>
        <end position="269"/>
    </location>
</feature>